<evidence type="ECO:0000256" key="1">
    <source>
        <dbReference type="SAM" id="MobiDB-lite"/>
    </source>
</evidence>
<gene>
    <name evidence="2" type="ORF">PAAG_11115</name>
</gene>
<evidence type="ECO:0000313" key="2">
    <source>
        <dbReference type="EMBL" id="KGQ02160.1"/>
    </source>
</evidence>
<feature type="compositionally biased region" description="Basic and acidic residues" evidence="1">
    <location>
        <begin position="12"/>
        <end position="21"/>
    </location>
</feature>
<feature type="compositionally biased region" description="Basic and acidic residues" evidence="1">
    <location>
        <begin position="142"/>
        <end position="152"/>
    </location>
</feature>
<organism evidence="2 3">
    <name type="scientific">Paracoccidioides lutzii (strain ATCC MYA-826 / Pb01)</name>
    <name type="common">Paracoccidioides brasiliensis</name>
    <dbReference type="NCBI Taxonomy" id="502779"/>
    <lineage>
        <taxon>Eukaryota</taxon>
        <taxon>Fungi</taxon>
        <taxon>Dikarya</taxon>
        <taxon>Ascomycota</taxon>
        <taxon>Pezizomycotina</taxon>
        <taxon>Eurotiomycetes</taxon>
        <taxon>Eurotiomycetidae</taxon>
        <taxon>Onygenales</taxon>
        <taxon>Ajellomycetaceae</taxon>
        <taxon>Paracoccidioides</taxon>
    </lineage>
</organism>
<feature type="region of interest" description="Disordered" evidence="1">
    <location>
        <begin position="1"/>
        <end position="34"/>
    </location>
</feature>
<feature type="region of interest" description="Disordered" evidence="1">
    <location>
        <begin position="131"/>
        <end position="156"/>
    </location>
</feature>
<dbReference type="HOGENOM" id="CLU_1321248_0_0_1"/>
<protein>
    <submittedName>
        <fullName evidence="2">Uncharacterized protein</fullName>
    </submittedName>
</protein>
<dbReference type="KEGG" id="pbl:PAAG_11115"/>
<name>A0A0A2V7Y1_PARBA</name>
<dbReference type="AlphaFoldDB" id="A0A0A2V7Y1"/>
<evidence type="ECO:0000313" key="3">
    <source>
        <dbReference type="Proteomes" id="UP000002059"/>
    </source>
</evidence>
<sequence>MKVNVNRVATAETRRRDDVQKPSRLTQQAAGSKAAFHRTNELIMSIERGAGQQASEGPDFALLPWEALALVVSKTLSPISFQPSCYSSFNPPGRIKLTEEQTPEPSKIKLPWITVRRSHLPSFERLSSIEDYGNSDISGGDETCKQSAERGGPKSSTRAVRLIGVGVGGPLAEISDLVGASGLGDDQSSGDFSGTTPCCFSCTLLHKP</sequence>
<accession>A0A0A2V7Y1</accession>
<keyword evidence="3" id="KW-1185">Reference proteome</keyword>
<dbReference type="Proteomes" id="UP000002059">
    <property type="component" value="Partially assembled WGS sequence"/>
</dbReference>
<dbReference type="RefSeq" id="XP_015703623.1">
    <property type="nucleotide sequence ID" value="XM_015846819.1"/>
</dbReference>
<proteinExistence type="predicted"/>
<dbReference type="EMBL" id="KN293992">
    <property type="protein sequence ID" value="KGQ02160.1"/>
    <property type="molecule type" value="Genomic_DNA"/>
</dbReference>
<reference evidence="2 3" key="1">
    <citation type="journal article" date="2011" name="PLoS Genet.">
        <title>Comparative genomic analysis of human fungal pathogens causing paracoccidioidomycosis.</title>
        <authorList>
            <person name="Desjardins C.A."/>
            <person name="Champion M.D."/>
            <person name="Holder J.W."/>
            <person name="Muszewska A."/>
            <person name="Goldberg J."/>
            <person name="Bailao A.M."/>
            <person name="Brigido M.M."/>
            <person name="Ferreira M.E."/>
            <person name="Garcia A.M."/>
            <person name="Grynberg M."/>
            <person name="Gujja S."/>
            <person name="Heiman D.I."/>
            <person name="Henn M.R."/>
            <person name="Kodira C.D."/>
            <person name="Leon-Narvaez H."/>
            <person name="Longo L.V."/>
            <person name="Ma L.J."/>
            <person name="Malavazi I."/>
            <person name="Matsuo A.L."/>
            <person name="Morais F.V."/>
            <person name="Pereira M."/>
            <person name="Rodriguez-Brito S."/>
            <person name="Sakthikumar S."/>
            <person name="Salem-Izacc S.M."/>
            <person name="Sykes S.M."/>
            <person name="Teixeira M.M."/>
            <person name="Vallejo M.C."/>
            <person name="Walter M.E."/>
            <person name="Yandava C."/>
            <person name="Young S."/>
            <person name="Zeng Q."/>
            <person name="Zucker J."/>
            <person name="Felipe M.S."/>
            <person name="Goldman G.H."/>
            <person name="Haas B.J."/>
            <person name="McEwen J.G."/>
            <person name="Nino-Vega G."/>
            <person name="Puccia R."/>
            <person name="San-Blas G."/>
            <person name="Soares C.M."/>
            <person name="Birren B.W."/>
            <person name="Cuomo C.A."/>
        </authorList>
    </citation>
    <scope>NUCLEOTIDE SEQUENCE [LARGE SCALE GENOMIC DNA]</scope>
    <source>
        <strain evidence="3">ATCC MYA-826 / Pb01</strain>
    </source>
</reference>
<dbReference type="VEuPathDB" id="FungiDB:PAAG_11115"/>
<dbReference type="GeneID" id="26970232"/>